<gene>
    <name evidence="2" type="ORF">Pla133_52180</name>
</gene>
<dbReference type="RefSeq" id="WP_145070614.1">
    <property type="nucleotide sequence ID" value="NZ_CP036287.1"/>
</dbReference>
<sequence precursor="true">MNRRSQILLAAGIAAALLRPAPTVLAPANFGVGLREAQVDQENPPEDPPGLLGVRARLRRKLTEGLPGNWQLTRFDHVVNDLSNAPVYGYMTIEKVGYLTLIVHAREPEPNLFDGGLRVQAGVHHWRLTDDGVLQTSSILAHSNFSSQLELEAVYTPREYAVSLEGDILILRRPDGSELTFERLQAAVFPEEAARRIDQIREFRDG</sequence>
<evidence type="ECO:0000256" key="1">
    <source>
        <dbReference type="SAM" id="SignalP"/>
    </source>
</evidence>
<evidence type="ECO:0008006" key="4">
    <source>
        <dbReference type="Google" id="ProtNLM"/>
    </source>
</evidence>
<dbReference type="EMBL" id="CP036287">
    <property type="protein sequence ID" value="QDU70095.1"/>
    <property type="molecule type" value="Genomic_DNA"/>
</dbReference>
<feature type="signal peptide" evidence="1">
    <location>
        <begin position="1"/>
        <end position="26"/>
    </location>
</feature>
<reference evidence="2 3" key="1">
    <citation type="submission" date="2019-02" db="EMBL/GenBank/DDBJ databases">
        <title>Deep-cultivation of Planctomycetes and their phenomic and genomic characterization uncovers novel biology.</title>
        <authorList>
            <person name="Wiegand S."/>
            <person name="Jogler M."/>
            <person name="Boedeker C."/>
            <person name="Pinto D."/>
            <person name="Vollmers J."/>
            <person name="Rivas-Marin E."/>
            <person name="Kohn T."/>
            <person name="Peeters S.H."/>
            <person name="Heuer A."/>
            <person name="Rast P."/>
            <person name="Oberbeckmann S."/>
            <person name="Bunk B."/>
            <person name="Jeske O."/>
            <person name="Meyerdierks A."/>
            <person name="Storesund J.E."/>
            <person name="Kallscheuer N."/>
            <person name="Luecker S."/>
            <person name="Lage O.M."/>
            <person name="Pohl T."/>
            <person name="Merkel B.J."/>
            <person name="Hornburger P."/>
            <person name="Mueller R.-W."/>
            <person name="Bruemmer F."/>
            <person name="Labrenz M."/>
            <person name="Spormann A.M."/>
            <person name="Op den Camp H."/>
            <person name="Overmann J."/>
            <person name="Amann R."/>
            <person name="Jetten M.S.M."/>
            <person name="Mascher T."/>
            <person name="Medema M.H."/>
            <person name="Devos D.P."/>
            <person name="Kaster A.-K."/>
            <person name="Ovreas L."/>
            <person name="Rohde M."/>
            <person name="Galperin M.Y."/>
            <person name="Jogler C."/>
        </authorList>
    </citation>
    <scope>NUCLEOTIDE SEQUENCE [LARGE SCALE GENOMIC DNA]</scope>
    <source>
        <strain evidence="2 3">Pla133</strain>
    </source>
</reference>
<proteinExistence type="predicted"/>
<organism evidence="2 3">
    <name type="scientific">Engelhardtia mirabilis</name>
    <dbReference type="NCBI Taxonomy" id="2528011"/>
    <lineage>
        <taxon>Bacteria</taxon>
        <taxon>Pseudomonadati</taxon>
        <taxon>Planctomycetota</taxon>
        <taxon>Planctomycetia</taxon>
        <taxon>Planctomycetia incertae sedis</taxon>
        <taxon>Engelhardtia</taxon>
    </lineage>
</organism>
<evidence type="ECO:0000313" key="2">
    <source>
        <dbReference type="EMBL" id="QDU70095.1"/>
    </source>
</evidence>
<name>A0A518BT09_9BACT</name>
<protein>
    <recommendedName>
        <fullName evidence="4">THAP4-like heme-binding beta-barrel domain-containing protein</fullName>
    </recommendedName>
</protein>
<keyword evidence="3" id="KW-1185">Reference proteome</keyword>
<dbReference type="KEGG" id="pbap:Pla133_52180"/>
<accession>A0A518BT09</accession>
<evidence type="ECO:0000313" key="3">
    <source>
        <dbReference type="Proteomes" id="UP000316921"/>
    </source>
</evidence>
<keyword evidence="1" id="KW-0732">Signal</keyword>
<dbReference type="AlphaFoldDB" id="A0A518BT09"/>
<feature type="chain" id="PRO_5022094059" description="THAP4-like heme-binding beta-barrel domain-containing protein" evidence="1">
    <location>
        <begin position="27"/>
        <end position="206"/>
    </location>
</feature>
<dbReference type="Proteomes" id="UP000316921">
    <property type="component" value="Chromosome"/>
</dbReference>